<dbReference type="PROSITE" id="PS51257">
    <property type="entry name" value="PROKAR_LIPOPROTEIN"/>
    <property type="match status" value="1"/>
</dbReference>
<dbReference type="Proteomes" id="UP000308528">
    <property type="component" value="Unassembled WGS sequence"/>
</dbReference>
<evidence type="ECO:0008006" key="4">
    <source>
        <dbReference type="Google" id="ProtNLM"/>
    </source>
</evidence>
<accession>A0A4S4NPP9</accession>
<protein>
    <recommendedName>
        <fullName evidence="4">Exo-alpha-sialidase</fullName>
    </recommendedName>
</protein>
<dbReference type="OrthoDB" id="9764969at2"/>
<evidence type="ECO:0000313" key="2">
    <source>
        <dbReference type="EMBL" id="THH41045.1"/>
    </source>
</evidence>
<name>A0A4S4NPP9_9BACT</name>
<keyword evidence="3" id="KW-1185">Reference proteome</keyword>
<feature type="region of interest" description="Disordered" evidence="1">
    <location>
        <begin position="32"/>
        <end position="53"/>
    </location>
</feature>
<organism evidence="2 3">
    <name type="scientific">Neolewinella litorea</name>
    <dbReference type="NCBI Taxonomy" id="2562452"/>
    <lineage>
        <taxon>Bacteria</taxon>
        <taxon>Pseudomonadati</taxon>
        <taxon>Bacteroidota</taxon>
        <taxon>Saprospiria</taxon>
        <taxon>Saprospirales</taxon>
        <taxon>Lewinellaceae</taxon>
        <taxon>Neolewinella</taxon>
    </lineage>
</organism>
<proteinExistence type="predicted"/>
<sequence length="424" mass="45430">MHIYESRPGRVAALLPVVLLLLGLVGCGPTEPGEPASQTVAQPENCTTLPEGSRLPRFGAGQGRLMLSYVVSDETSGDRLFAREYEEGNWGPDEEITAGDQWFVNWADYPSVKPFGDRLFYHYLAYSGEGTYDYDVRFGTEKGPAATASQVLHTDGIPAEHGFVSSAHLPDGNLQVTWLDGRNTKATGAADHGGEHAHHGGGGPMTLRTATLSPNGTVSGRTELDDRVCDCCNTATVATDQRTLVAYRDRSEEEVRDIGFITRNAAGQWSEPKLVHSDGWQVTGCPVNGPALAANAEGAIAVAWYSAAEGVPRIQFARFDSSSESFAEPVVLDDQDPLGRVDIKLGPDGTAYVLGVSSTGDADRAAINLWTISPDNEWQVQTVTTTTTARSAGFPRLALHDGRIMVAHTLTDGDQPEVAVCTVR</sequence>
<evidence type="ECO:0000313" key="3">
    <source>
        <dbReference type="Proteomes" id="UP000308528"/>
    </source>
</evidence>
<dbReference type="EMBL" id="SRSF01000001">
    <property type="protein sequence ID" value="THH41045.1"/>
    <property type="molecule type" value="Genomic_DNA"/>
</dbReference>
<dbReference type="AlphaFoldDB" id="A0A4S4NPP9"/>
<gene>
    <name evidence="2" type="ORF">E4021_00165</name>
</gene>
<reference evidence="2 3" key="1">
    <citation type="submission" date="2019-04" db="EMBL/GenBank/DDBJ databases">
        <title>Lewinella litorea sp. nov., isolated from a marine sand.</title>
        <authorList>
            <person name="Yoon J.-H."/>
        </authorList>
    </citation>
    <scope>NUCLEOTIDE SEQUENCE [LARGE SCALE GENOMIC DNA]</scope>
    <source>
        <strain evidence="2 3">HSMS-39</strain>
    </source>
</reference>
<feature type="compositionally biased region" description="Polar residues" evidence="1">
    <location>
        <begin position="36"/>
        <end position="50"/>
    </location>
</feature>
<dbReference type="RefSeq" id="WP_136455871.1">
    <property type="nucleotide sequence ID" value="NZ_SRSF01000001.1"/>
</dbReference>
<comment type="caution">
    <text evidence="2">The sequence shown here is derived from an EMBL/GenBank/DDBJ whole genome shotgun (WGS) entry which is preliminary data.</text>
</comment>
<evidence type="ECO:0000256" key="1">
    <source>
        <dbReference type="SAM" id="MobiDB-lite"/>
    </source>
</evidence>